<dbReference type="InterPro" id="IPR043128">
    <property type="entry name" value="Rev_trsase/Diguanyl_cyclase"/>
</dbReference>
<dbReference type="Gene3D" id="3.10.10.10">
    <property type="entry name" value="HIV Type 1 Reverse Transcriptase, subunit A, domain 1"/>
    <property type="match status" value="1"/>
</dbReference>
<dbReference type="InterPro" id="IPR053134">
    <property type="entry name" value="RNA-dir_DNA_polymerase"/>
</dbReference>
<proteinExistence type="predicted"/>
<sequence length="139" mass="15908">MPVVEELLDELSCVVWFTKLDLRVGYHQIRLHEADEYKTAFKTHVTMNFRLFGLTNAPPTLQSAMNTILAELTRVCVLVFVDDNLIYNKSLQDHATHLQQVFDLLKQNQLYVKLNKCSFAQPQIEYLGHVISGQGVATD</sequence>
<dbReference type="SUPFAM" id="SSF56672">
    <property type="entry name" value="DNA/RNA polymerases"/>
    <property type="match status" value="1"/>
</dbReference>
<dbReference type="PANTHER" id="PTHR24559:SF444">
    <property type="entry name" value="REVERSE TRANSCRIPTASE DOMAIN-CONTAINING PROTEIN"/>
    <property type="match status" value="1"/>
</dbReference>
<evidence type="ECO:0000313" key="3">
    <source>
        <dbReference type="Proteomes" id="UP000015106"/>
    </source>
</evidence>
<dbReference type="Proteomes" id="UP000015106">
    <property type="component" value="Chromosome 1"/>
</dbReference>
<accession>A0A8R7P689</accession>
<dbReference type="EnsemblPlants" id="TuG1812G0100001056.01.T01">
    <property type="protein sequence ID" value="TuG1812G0100001056.01.T01.cds426317"/>
    <property type="gene ID" value="TuG1812G0100001056.01"/>
</dbReference>
<dbReference type="PANTHER" id="PTHR24559">
    <property type="entry name" value="TRANSPOSON TY3-I GAG-POL POLYPROTEIN"/>
    <property type="match status" value="1"/>
</dbReference>
<feature type="domain" description="Reverse transcriptase" evidence="1">
    <location>
        <begin position="1"/>
        <end position="131"/>
    </location>
</feature>
<dbReference type="CDD" id="cd01647">
    <property type="entry name" value="RT_LTR"/>
    <property type="match status" value="1"/>
</dbReference>
<name>A0A8R7P689_TRIUA</name>
<dbReference type="PROSITE" id="PS50878">
    <property type="entry name" value="RT_POL"/>
    <property type="match status" value="1"/>
</dbReference>
<reference evidence="2" key="2">
    <citation type="submission" date="2018-03" db="EMBL/GenBank/DDBJ databases">
        <title>The Triticum urartu genome reveals the dynamic nature of wheat genome evolution.</title>
        <authorList>
            <person name="Ling H."/>
            <person name="Ma B."/>
            <person name="Shi X."/>
            <person name="Liu H."/>
            <person name="Dong L."/>
            <person name="Sun H."/>
            <person name="Cao Y."/>
            <person name="Gao Q."/>
            <person name="Zheng S."/>
            <person name="Li Y."/>
            <person name="Yu Y."/>
            <person name="Du H."/>
            <person name="Qi M."/>
            <person name="Li Y."/>
            <person name="Yu H."/>
            <person name="Cui Y."/>
            <person name="Wang N."/>
            <person name="Chen C."/>
            <person name="Wu H."/>
            <person name="Zhao Y."/>
            <person name="Zhang J."/>
            <person name="Li Y."/>
            <person name="Zhou W."/>
            <person name="Zhang B."/>
            <person name="Hu W."/>
            <person name="Eijk M."/>
            <person name="Tang J."/>
            <person name="Witsenboer H."/>
            <person name="Zhao S."/>
            <person name="Li Z."/>
            <person name="Zhang A."/>
            <person name="Wang D."/>
            <person name="Liang C."/>
        </authorList>
    </citation>
    <scope>NUCLEOTIDE SEQUENCE [LARGE SCALE GENOMIC DNA]</scope>
    <source>
        <strain evidence="2">cv. G1812</strain>
    </source>
</reference>
<organism evidence="2 3">
    <name type="scientific">Triticum urartu</name>
    <name type="common">Red wild einkorn</name>
    <name type="synonym">Crithodium urartu</name>
    <dbReference type="NCBI Taxonomy" id="4572"/>
    <lineage>
        <taxon>Eukaryota</taxon>
        <taxon>Viridiplantae</taxon>
        <taxon>Streptophyta</taxon>
        <taxon>Embryophyta</taxon>
        <taxon>Tracheophyta</taxon>
        <taxon>Spermatophyta</taxon>
        <taxon>Magnoliopsida</taxon>
        <taxon>Liliopsida</taxon>
        <taxon>Poales</taxon>
        <taxon>Poaceae</taxon>
        <taxon>BOP clade</taxon>
        <taxon>Pooideae</taxon>
        <taxon>Triticodae</taxon>
        <taxon>Triticeae</taxon>
        <taxon>Triticinae</taxon>
        <taxon>Triticum</taxon>
    </lineage>
</organism>
<reference evidence="3" key="1">
    <citation type="journal article" date="2013" name="Nature">
        <title>Draft genome of the wheat A-genome progenitor Triticum urartu.</title>
        <authorList>
            <person name="Ling H.Q."/>
            <person name="Zhao S."/>
            <person name="Liu D."/>
            <person name="Wang J."/>
            <person name="Sun H."/>
            <person name="Zhang C."/>
            <person name="Fan H."/>
            <person name="Li D."/>
            <person name="Dong L."/>
            <person name="Tao Y."/>
            <person name="Gao C."/>
            <person name="Wu H."/>
            <person name="Li Y."/>
            <person name="Cui Y."/>
            <person name="Guo X."/>
            <person name="Zheng S."/>
            <person name="Wang B."/>
            <person name="Yu K."/>
            <person name="Liang Q."/>
            <person name="Yang W."/>
            <person name="Lou X."/>
            <person name="Chen J."/>
            <person name="Feng M."/>
            <person name="Jian J."/>
            <person name="Zhang X."/>
            <person name="Luo G."/>
            <person name="Jiang Y."/>
            <person name="Liu J."/>
            <person name="Wang Z."/>
            <person name="Sha Y."/>
            <person name="Zhang B."/>
            <person name="Wu H."/>
            <person name="Tang D."/>
            <person name="Shen Q."/>
            <person name="Xue P."/>
            <person name="Zou S."/>
            <person name="Wang X."/>
            <person name="Liu X."/>
            <person name="Wang F."/>
            <person name="Yang Y."/>
            <person name="An X."/>
            <person name="Dong Z."/>
            <person name="Zhang K."/>
            <person name="Zhang X."/>
            <person name="Luo M.C."/>
            <person name="Dvorak J."/>
            <person name="Tong Y."/>
            <person name="Wang J."/>
            <person name="Yang H."/>
            <person name="Li Z."/>
            <person name="Wang D."/>
            <person name="Zhang A."/>
            <person name="Wang J."/>
        </authorList>
    </citation>
    <scope>NUCLEOTIDE SEQUENCE</scope>
    <source>
        <strain evidence="3">cv. G1812</strain>
    </source>
</reference>
<dbReference type="Pfam" id="PF00078">
    <property type="entry name" value="RVT_1"/>
    <property type="match status" value="1"/>
</dbReference>
<dbReference type="InterPro" id="IPR000477">
    <property type="entry name" value="RT_dom"/>
</dbReference>
<dbReference type="InterPro" id="IPR043502">
    <property type="entry name" value="DNA/RNA_pol_sf"/>
</dbReference>
<reference evidence="2" key="3">
    <citation type="submission" date="2022-06" db="UniProtKB">
        <authorList>
            <consortium name="EnsemblPlants"/>
        </authorList>
    </citation>
    <scope>IDENTIFICATION</scope>
</reference>
<evidence type="ECO:0000313" key="2">
    <source>
        <dbReference type="EnsemblPlants" id="TuG1812G0100001056.01.T01.cds426317"/>
    </source>
</evidence>
<protein>
    <recommendedName>
        <fullName evidence="1">Reverse transcriptase domain-containing protein</fullName>
    </recommendedName>
</protein>
<keyword evidence="3" id="KW-1185">Reference proteome</keyword>
<dbReference type="Gene3D" id="3.30.70.270">
    <property type="match status" value="1"/>
</dbReference>
<dbReference type="AlphaFoldDB" id="A0A8R7P689"/>
<dbReference type="Gramene" id="TuG1812G0100001056.01.T01">
    <property type="protein sequence ID" value="TuG1812G0100001056.01.T01.cds426317"/>
    <property type="gene ID" value="TuG1812G0100001056.01"/>
</dbReference>
<evidence type="ECO:0000259" key="1">
    <source>
        <dbReference type="PROSITE" id="PS50878"/>
    </source>
</evidence>